<evidence type="ECO:0000313" key="1">
    <source>
        <dbReference type="EMBL" id="KAJ0039250.1"/>
    </source>
</evidence>
<comment type="caution">
    <text evidence="1">The sequence shown here is derived from an EMBL/GenBank/DDBJ whole genome shotgun (WGS) entry which is preliminary data.</text>
</comment>
<name>A0ACC0YPG3_9ROSI</name>
<proteinExistence type="predicted"/>
<organism evidence="1 2">
    <name type="scientific">Pistacia integerrima</name>
    <dbReference type="NCBI Taxonomy" id="434235"/>
    <lineage>
        <taxon>Eukaryota</taxon>
        <taxon>Viridiplantae</taxon>
        <taxon>Streptophyta</taxon>
        <taxon>Embryophyta</taxon>
        <taxon>Tracheophyta</taxon>
        <taxon>Spermatophyta</taxon>
        <taxon>Magnoliopsida</taxon>
        <taxon>eudicotyledons</taxon>
        <taxon>Gunneridae</taxon>
        <taxon>Pentapetalae</taxon>
        <taxon>rosids</taxon>
        <taxon>malvids</taxon>
        <taxon>Sapindales</taxon>
        <taxon>Anacardiaceae</taxon>
        <taxon>Pistacia</taxon>
    </lineage>
</organism>
<dbReference type="EMBL" id="CM047741">
    <property type="protein sequence ID" value="KAJ0039250.1"/>
    <property type="molecule type" value="Genomic_DNA"/>
</dbReference>
<reference evidence="2" key="1">
    <citation type="journal article" date="2023" name="G3 (Bethesda)">
        <title>Genome assembly and association tests identify interacting loci associated with vigor, precocity, and sex in interspecific pistachio rootstocks.</title>
        <authorList>
            <person name="Palmer W."/>
            <person name="Jacygrad E."/>
            <person name="Sagayaradj S."/>
            <person name="Cavanaugh K."/>
            <person name="Han R."/>
            <person name="Bertier L."/>
            <person name="Beede B."/>
            <person name="Kafkas S."/>
            <person name="Golino D."/>
            <person name="Preece J."/>
            <person name="Michelmore R."/>
        </authorList>
    </citation>
    <scope>NUCLEOTIDE SEQUENCE [LARGE SCALE GENOMIC DNA]</scope>
</reference>
<gene>
    <name evidence="1" type="ORF">Pint_23061</name>
</gene>
<accession>A0ACC0YPG3</accession>
<keyword evidence="2" id="KW-1185">Reference proteome</keyword>
<sequence>MNCLSHATSYSAAILRGTRNFIVRSSFHHQAYCPPTCKTNFGYLGVKTIDLDFLLNRFRVQCYSSRRSSTAKTSRSRKLNTEPVMEQDKDEFFVVRKGDVVGVYKSLTECQAQVGSSVCHPPVSVYKGYSLPKDTEEYLVSHGLKNALYTIRAADLTEGLFGSLTPCPFQEPASEKRSHDKIEETPGSTSIVTDPLKKHVKLDHDVETQAAPSDSRSCIIEFDGASKGNPGPAGAAAVLRTNDGSLVLGSWKAKNQNMSDLCTEAKKLKDRFLSFQMTHVLRDRTGIIHQISLTLVYTECLQHIYQDLNSEADAQANLAVHLGDGQVTENFE</sequence>
<dbReference type="Proteomes" id="UP001163603">
    <property type="component" value="Chromosome 6"/>
</dbReference>
<protein>
    <submittedName>
        <fullName evidence="1">Uncharacterized protein</fullName>
    </submittedName>
</protein>
<evidence type="ECO:0000313" key="2">
    <source>
        <dbReference type="Proteomes" id="UP001163603"/>
    </source>
</evidence>